<dbReference type="GeneID" id="107227113"/>
<dbReference type="PROSITE" id="PS50294">
    <property type="entry name" value="WD_REPEATS_REGION"/>
    <property type="match status" value="2"/>
</dbReference>
<organism evidence="5 6">
    <name type="scientific">Neodiprion lecontei</name>
    <name type="common">Redheaded pine sawfly</name>
    <dbReference type="NCBI Taxonomy" id="441921"/>
    <lineage>
        <taxon>Eukaryota</taxon>
        <taxon>Metazoa</taxon>
        <taxon>Ecdysozoa</taxon>
        <taxon>Arthropoda</taxon>
        <taxon>Hexapoda</taxon>
        <taxon>Insecta</taxon>
        <taxon>Pterygota</taxon>
        <taxon>Neoptera</taxon>
        <taxon>Endopterygota</taxon>
        <taxon>Hymenoptera</taxon>
        <taxon>Tenthredinoidea</taxon>
        <taxon>Diprionidae</taxon>
        <taxon>Diprioninae</taxon>
        <taxon>Neodiprion</taxon>
    </lineage>
</organism>
<dbReference type="PROSITE" id="PS00678">
    <property type="entry name" value="WD_REPEATS_1"/>
    <property type="match status" value="1"/>
</dbReference>
<dbReference type="Proteomes" id="UP000829291">
    <property type="component" value="Chromosome 3"/>
</dbReference>
<dbReference type="SUPFAM" id="SSF101898">
    <property type="entry name" value="NHL repeat"/>
    <property type="match status" value="1"/>
</dbReference>
<name>A0ABM3FV55_NEOLC</name>
<dbReference type="SUPFAM" id="SSF47473">
    <property type="entry name" value="EF-hand"/>
    <property type="match status" value="1"/>
</dbReference>
<feature type="repeat" description="WD" evidence="4">
    <location>
        <begin position="471"/>
        <end position="505"/>
    </location>
</feature>
<gene>
    <name evidence="6" type="primary">LOC107227113</name>
</gene>
<dbReference type="Gene3D" id="2.130.10.10">
    <property type="entry name" value="YVTN repeat-like/Quinoprotein amine dehydrogenase"/>
    <property type="match status" value="2"/>
</dbReference>
<evidence type="ECO:0000256" key="4">
    <source>
        <dbReference type="PROSITE-ProRule" id="PRU00221"/>
    </source>
</evidence>
<dbReference type="SMART" id="SM00320">
    <property type="entry name" value="WD40"/>
    <property type="match status" value="10"/>
</dbReference>
<keyword evidence="2 4" id="KW-0853">WD repeat</keyword>
<evidence type="ECO:0000256" key="2">
    <source>
        <dbReference type="ARBA" id="ARBA00022574"/>
    </source>
</evidence>
<sequence length="990" mass="112825">MFPQTILTAETCIQQQFEEFYNQQNIEEQCTEEDLINLHEAFLANEGQEISELQLQEAFRTILKIHIPNDEFRTLFKKINLRRNGYTTWDEFITYLLLEFQQTDTTLQRQTLEPPLTGEPEIQRTHHRSAVCRIVFCPEVRPDRTWDFLQGCYLTASRDGVINYWSLDLEYERSVQSTNPYLKVCSTTITDMIVLPDIQILCTSSSERDLRFYDTMARKFDLRVMGELQGMKVTEFKNIHADWVRQVGYYGNLRAFVSCGICSDRSVFLSDATGTRMQYIFNVAKGVSCFDFCEEGHILVTGGPDCTVRVWNPFVPNKPNCILQGHHATICTLITHNGGKRIYSLAKDKCIKVWDVAAQACMQTYNGLPSELGEHTPMSVVYNSITQKLIIASMKMIILTCEHVINAEISDGYTHTKPVSCVLYNTLYKVVVTTGLDSCFIVWNPWIGRRLYLCKNAHYKLVYGERVPIEITAASFDTSEQFLLTGARDGTIKMWIFHSGNCIRNMSIEPQCEITSITWLSNRILCTGWNRHITEFADTEAGVHKKNWETRHTDDVLCTAANYPQALATASYNGELILWRLETGQPYRRYRVNNPTGRYAISYKKETKERLEIPMKRLKSNVKTLLLKSDANLNDDTENNPVYTSDDEVSKHQKSALSFTRIVGVYAMIFLNVRPVAPDVGSLLLSLENGMIQVWTHHPAAGYLTSFSAIHMLGDYVMSLATDPENQYLITGHTAGYIKVWLLSNYVLPHPPEVSIALLKPKFPFLWKDRIDGRAKRAVRNQPQPLLLSSVRAHCKTINSLQYIPEARLIISGSSDHTVRLWTLNGRYISTLGTFRPWSTLLPNTWVEKYFGSYRLPPDIKGVGSFTTMKVLNGGQIPQKTEGKAEEAEMLKEVPEHERYMLYGTRLSSPKLGHYYKLPARSNAYGAPPILDSSLAYIPVYTHLVTHELQPIMIPPVPQLIQKSVPTLHSKIKAKGVSNPTKETQSKSSH</sequence>
<dbReference type="PANTHER" id="PTHR44324:SF6">
    <property type="entry name" value="EF-HAND CALCIUM BINDING DOMAIN 8"/>
    <property type="match status" value="1"/>
</dbReference>
<dbReference type="SUPFAM" id="SSF117289">
    <property type="entry name" value="Nucleoporin domain"/>
    <property type="match status" value="1"/>
</dbReference>
<accession>A0ABM3FV55</accession>
<feature type="repeat" description="WD" evidence="4">
    <location>
        <begin position="287"/>
        <end position="312"/>
    </location>
</feature>
<dbReference type="InterPro" id="IPR051242">
    <property type="entry name" value="WD-EF-hand_domain"/>
</dbReference>
<dbReference type="InterPro" id="IPR019775">
    <property type="entry name" value="WD40_repeat_CS"/>
</dbReference>
<keyword evidence="3" id="KW-0677">Repeat</keyword>
<dbReference type="SUPFAM" id="SSF50978">
    <property type="entry name" value="WD40 repeat-like"/>
    <property type="match status" value="1"/>
</dbReference>
<evidence type="ECO:0000313" key="6">
    <source>
        <dbReference type="RefSeq" id="XP_046591899.1"/>
    </source>
</evidence>
<keyword evidence="5" id="KW-1185">Reference proteome</keyword>
<dbReference type="PANTHER" id="PTHR44324">
    <property type="entry name" value="WD40 REPEAT DOMAIN 95"/>
    <property type="match status" value="1"/>
</dbReference>
<dbReference type="InterPro" id="IPR020472">
    <property type="entry name" value="WD40_PAC1"/>
</dbReference>
<dbReference type="InterPro" id="IPR036322">
    <property type="entry name" value="WD40_repeat_dom_sf"/>
</dbReference>
<dbReference type="Pfam" id="PF00400">
    <property type="entry name" value="WD40"/>
    <property type="match status" value="5"/>
</dbReference>
<dbReference type="InterPro" id="IPR001680">
    <property type="entry name" value="WD40_rpt"/>
</dbReference>
<reference evidence="6" key="1">
    <citation type="submission" date="2025-08" db="UniProtKB">
        <authorList>
            <consortium name="RefSeq"/>
        </authorList>
    </citation>
    <scope>IDENTIFICATION</scope>
    <source>
        <tissue evidence="6">Thorax and Abdomen</tissue>
    </source>
</reference>
<dbReference type="PRINTS" id="PR00320">
    <property type="entry name" value="GPROTEINBRPT"/>
</dbReference>
<dbReference type="InterPro" id="IPR011992">
    <property type="entry name" value="EF-hand-dom_pair"/>
</dbReference>
<evidence type="ECO:0000313" key="5">
    <source>
        <dbReference type="Proteomes" id="UP000829291"/>
    </source>
</evidence>
<evidence type="ECO:0000256" key="3">
    <source>
        <dbReference type="ARBA" id="ARBA00022737"/>
    </source>
</evidence>
<dbReference type="PROSITE" id="PS50082">
    <property type="entry name" value="WD_REPEATS_2"/>
    <property type="match status" value="4"/>
</dbReference>
<feature type="repeat" description="WD" evidence="4">
    <location>
        <begin position="323"/>
        <end position="364"/>
    </location>
</feature>
<dbReference type="Gene3D" id="1.10.238.10">
    <property type="entry name" value="EF-hand"/>
    <property type="match status" value="1"/>
</dbReference>
<protein>
    <recommendedName>
        <fullName evidence="1">WD repeat-containing protein on Y chromosome</fullName>
    </recommendedName>
</protein>
<feature type="repeat" description="WD" evidence="4">
    <location>
        <begin position="791"/>
        <end position="825"/>
    </location>
</feature>
<proteinExistence type="predicted"/>
<dbReference type="RefSeq" id="XP_046591899.1">
    <property type="nucleotide sequence ID" value="XM_046735943.1"/>
</dbReference>
<dbReference type="InterPro" id="IPR015943">
    <property type="entry name" value="WD40/YVTN_repeat-like_dom_sf"/>
</dbReference>
<evidence type="ECO:0000256" key="1">
    <source>
        <dbReference type="ARBA" id="ARBA00014901"/>
    </source>
</evidence>